<dbReference type="EMBL" id="AMYD01001174">
    <property type="protein sequence ID" value="EQB54289.1"/>
    <property type="molecule type" value="Genomic_DNA"/>
</dbReference>
<feature type="transmembrane region" description="Helical" evidence="2">
    <location>
        <begin position="113"/>
        <end position="138"/>
    </location>
</feature>
<dbReference type="OMA" id="WFRINAT"/>
<keyword evidence="2" id="KW-1133">Transmembrane helix</keyword>
<organism evidence="3 4">
    <name type="scientific">Colletotrichum gloeosporioides (strain Cg-14)</name>
    <name type="common">Anthracnose fungus</name>
    <name type="synonym">Glomerella cingulata</name>
    <dbReference type="NCBI Taxonomy" id="1237896"/>
    <lineage>
        <taxon>Eukaryota</taxon>
        <taxon>Fungi</taxon>
        <taxon>Dikarya</taxon>
        <taxon>Ascomycota</taxon>
        <taxon>Pezizomycotina</taxon>
        <taxon>Sordariomycetes</taxon>
        <taxon>Hypocreomycetidae</taxon>
        <taxon>Glomerellales</taxon>
        <taxon>Glomerellaceae</taxon>
        <taxon>Colletotrichum</taxon>
        <taxon>Colletotrichum gloeosporioides species complex</taxon>
    </lineage>
</organism>
<dbReference type="PANTHER" id="PTHR35394">
    <property type="entry name" value="DUF3176 DOMAIN-CONTAINING PROTEIN"/>
    <property type="match status" value="1"/>
</dbReference>
<dbReference type="InterPro" id="IPR021514">
    <property type="entry name" value="DUF3176"/>
</dbReference>
<evidence type="ECO:0000256" key="2">
    <source>
        <dbReference type="SAM" id="Phobius"/>
    </source>
</evidence>
<protein>
    <submittedName>
        <fullName evidence="3">Uncharacterized protein</fullName>
    </submittedName>
</protein>
<keyword evidence="2" id="KW-0812">Transmembrane</keyword>
<dbReference type="OrthoDB" id="4850396at2759"/>
<feature type="transmembrane region" description="Helical" evidence="2">
    <location>
        <begin position="212"/>
        <end position="232"/>
    </location>
</feature>
<dbReference type="PANTHER" id="PTHR35394:SF5">
    <property type="entry name" value="DUF3176 DOMAIN-CONTAINING PROTEIN"/>
    <property type="match status" value="1"/>
</dbReference>
<evidence type="ECO:0000313" key="4">
    <source>
        <dbReference type="Proteomes" id="UP000015530"/>
    </source>
</evidence>
<proteinExistence type="predicted"/>
<feature type="region of interest" description="Disordered" evidence="1">
    <location>
        <begin position="1"/>
        <end position="64"/>
    </location>
</feature>
<feature type="compositionally biased region" description="Low complexity" evidence="1">
    <location>
        <begin position="1"/>
        <end position="13"/>
    </location>
</feature>
<gene>
    <name evidence="3" type="ORF">CGLO_05898</name>
</gene>
<dbReference type="AlphaFoldDB" id="T0KQD6"/>
<keyword evidence="2" id="KW-0472">Membrane</keyword>
<comment type="caution">
    <text evidence="3">The sequence shown here is derived from an EMBL/GenBank/DDBJ whole genome shotgun (WGS) entry which is preliminary data.</text>
</comment>
<reference evidence="4" key="1">
    <citation type="journal article" date="2013" name="Mol. Plant Microbe Interact.">
        <title>Global aspects of pacC regulation of pathogenicity genes in Colletotrichum gloeosporioides as revealed by transcriptome analysis.</title>
        <authorList>
            <person name="Alkan N."/>
            <person name="Meng X."/>
            <person name="Friedlander G."/>
            <person name="Reuveni E."/>
            <person name="Sukno S."/>
            <person name="Sherman A."/>
            <person name="Thon M."/>
            <person name="Fluhr R."/>
            <person name="Prusky D."/>
        </authorList>
    </citation>
    <scope>NUCLEOTIDE SEQUENCE [LARGE SCALE GENOMIC DNA]</scope>
    <source>
        <strain evidence="4">Cg-14</strain>
    </source>
</reference>
<feature type="transmembrane region" description="Helical" evidence="2">
    <location>
        <begin position="150"/>
        <end position="172"/>
    </location>
</feature>
<dbReference type="STRING" id="1237896.T0KQD6"/>
<accession>T0KQD6</accession>
<evidence type="ECO:0000313" key="3">
    <source>
        <dbReference type="EMBL" id="EQB54289.1"/>
    </source>
</evidence>
<sequence>MTTTSTSPTISPIDGDPPSAPFMRRIPSVSQATDLGANGETKSYDHDQQEVIGDTPPDQQWDTPSRKYARVPSLELATSPTTESAMTELNGFVTPKSDESYNKTRTVPDALEIWSFEIVTLLISVIAFMAIVILLSAYDGRAQPRLYRGININTIIAILSTILKATLVFVVAEVIGQSKWAWMETPQRLRHVEYFHEAGKGAWGALKFLFTIWKPMTTTLGAIVIIASFGIAPFSQQAATTYPCEINAEGTASIAVAQWIGTGTDGRMQVISSETHVSAVTGLIYGPSVSAAAPAGFQCESGNCTFNSIAGITHSSVGICSSCKEVDVHQLKNGTSIVFAFGTMGNDTAPTPNITWPMKENSDVFIMGTNWLYSDYADSSFETSFLALKTVECADKMSSDEKESRHCGQVPWLTSHQTNQGLEAMGAKCRLYPCFRNYNGSIISGRLHEKEVASALVEPCVVNGKIYHASNISVLKHNTRPYTNTQWHMLPTDG</sequence>
<name>T0KQD6_COLGC</name>
<dbReference type="Pfam" id="PF11374">
    <property type="entry name" value="DUF3176"/>
    <property type="match status" value="1"/>
</dbReference>
<dbReference type="HOGENOM" id="CLU_552070_0_0_1"/>
<evidence type="ECO:0000256" key="1">
    <source>
        <dbReference type="SAM" id="MobiDB-lite"/>
    </source>
</evidence>
<dbReference type="Proteomes" id="UP000015530">
    <property type="component" value="Unassembled WGS sequence"/>
</dbReference>